<reference evidence="2 3" key="1">
    <citation type="journal article" date="2019" name="New Phytol.">
        <title>Comparative genomics reveals unique wood-decay strategies and fruiting body development in the Schizophyllaceae.</title>
        <authorList>
            <person name="Almasi E."/>
            <person name="Sahu N."/>
            <person name="Krizsan K."/>
            <person name="Balint B."/>
            <person name="Kovacs G.M."/>
            <person name="Kiss B."/>
            <person name="Cseklye J."/>
            <person name="Drula E."/>
            <person name="Henrissat B."/>
            <person name="Nagy I."/>
            <person name="Chovatia M."/>
            <person name="Adam C."/>
            <person name="LaButti K."/>
            <person name="Lipzen A."/>
            <person name="Riley R."/>
            <person name="Grigoriev I.V."/>
            <person name="Nagy L.G."/>
        </authorList>
    </citation>
    <scope>NUCLEOTIDE SEQUENCE [LARGE SCALE GENOMIC DNA]</scope>
    <source>
        <strain evidence="2 3">NL-1724</strain>
    </source>
</reference>
<keyword evidence="3" id="KW-1185">Reference proteome</keyword>
<proteinExistence type="predicted"/>
<gene>
    <name evidence="2" type="ORF">BD626DRAFT_539459</name>
</gene>
<name>A0A550C310_9AGAR</name>
<evidence type="ECO:0000256" key="1">
    <source>
        <dbReference type="SAM" id="MobiDB-lite"/>
    </source>
</evidence>
<protein>
    <submittedName>
        <fullName evidence="2">Uncharacterized protein</fullName>
    </submittedName>
</protein>
<dbReference type="EMBL" id="VDMD01000029">
    <property type="protein sequence ID" value="TRM59191.1"/>
    <property type="molecule type" value="Genomic_DNA"/>
</dbReference>
<dbReference type="OrthoDB" id="3022382at2759"/>
<sequence length="279" mass="31743">MALLPRLLLSQNTIQQHLPNSAPIRELASKGVLYDYALNPFKPFLERGPKQNTAQWAYYCKGCLQQRTFSQLKIIQSPHRNRQPQDTIEGITKNIARGVVKSRGGRKNHQNVDKLLAVPRYSDLLEDQNDEDPSERGRLLVSTRQGWCTEMARWIGDARAAEDDELMSSFNNFDNHDDLPLPEQVDALPRTDDEERVVRPWPKTTLRKLFSGLPPTIKSVRLIVRPEMTREEDLMEAFATHLRGDDDNGIILAEAEEFGDVEIDQQDSAGVSEEPDNAL</sequence>
<evidence type="ECO:0000313" key="3">
    <source>
        <dbReference type="Proteomes" id="UP000320762"/>
    </source>
</evidence>
<dbReference type="STRING" id="97359.A0A550C310"/>
<dbReference type="Proteomes" id="UP000320762">
    <property type="component" value="Unassembled WGS sequence"/>
</dbReference>
<accession>A0A550C310</accession>
<dbReference type="AlphaFoldDB" id="A0A550C310"/>
<evidence type="ECO:0000313" key="2">
    <source>
        <dbReference type="EMBL" id="TRM59191.1"/>
    </source>
</evidence>
<comment type="caution">
    <text evidence="2">The sequence shown here is derived from an EMBL/GenBank/DDBJ whole genome shotgun (WGS) entry which is preliminary data.</text>
</comment>
<feature type="region of interest" description="Disordered" evidence="1">
    <location>
        <begin position="259"/>
        <end position="279"/>
    </location>
</feature>
<organism evidence="2 3">
    <name type="scientific">Schizophyllum amplum</name>
    <dbReference type="NCBI Taxonomy" id="97359"/>
    <lineage>
        <taxon>Eukaryota</taxon>
        <taxon>Fungi</taxon>
        <taxon>Dikarya</taxon>
        <taxon>Basidiomycota</taxon>
        <taxon>Agaricomycotina</taxon>
        <taxon>Agaricomycetes</taxon>
        <taxon>Agaricomycetidae</taxon>
        <taxon>Agaricales</taxon>
        <taxon>Schizophyllaceae</taxon>
        <taxon>Schizophyllum</taxon>
    </lineage>
</organism>